<name>A0A507B402_9PEZI</name>
<dbReference type="SUPFAM" id="SSF55729">
    <property type="entry name" value="Acyl-CoA N-acyltransferases (Nat)"/>
    <property type="match status" value="1"/>
</dbReference>
<protein>
    <recommendedName>
        <fullName evidence="4">N-acetyltransferase domain-containing protein</fullName>
    </recommendedName>
</protein>
<dbReference type="RefSeq" id="XP_030995507.1">
    <property type="nucleotide sequence ID" value="XM_031140295.1"/>
</dbReference>
<comment type="caution">
    <text evidence="2">The sequence shown here is derived from an EMBL/GenBank/DDBJ whole genome shotgun (WGS) entry which is preliminary data.</text>
</comment>
<organism evidence="2 3">
    <name type="scientific">Thyridium curvatum</name>
    <dbReference type="NCBI Taxonomy" id="1093900"/>
    <lineage>
        <taxon>Eukaryota</taxon>
        <taxon>Fungi</taxon>
        <taxon>Dikarya</taxon>
        <taxon>Ascomycota</taxon>
        <taxon>Pezizomycotina</taxon>
        <taxon>Sordariomycetes</taxon>
        <taxon>Sordariomycetidae</taxon>
        <taxon>Thyridiales</taxon>
        <taxon>Thyridiaceae</taxon>
        <taxon>Thyridium</taxon>
    </lineage>
</organism>
<dbReference type="Gene3D" id="3.40.630.30">
    <property type="match status" value="1"/>
</dbReference>
<evidence type="ECO:0000313" key="3">
    <source>
        <dbReference type="Proteomes" id="UP000319257"/>
    </source>
</evidence>
<dbReference type="Proteomes" id="UP000319257">
    <property type="component" value="Unassembled WGS sequence"/>
</dbReference>
<proteinExistence type="predicted"/>
<dbReference type="EMBL" id="SKBQ01000031">
    <property type="protein sequence ID" value="TPX13796.1"/>
    <property type="molecule type" value="Genomic_DNA"/>
</dbReference>
<evidence type="ECO:0000313" key="2">
    <source>
        <dbReference type="EMBL" id="TPX13796.1"/>
    </source>
</evidence>
<keyword evidence="3" id="KW-1185">Reference proteome</keyword>
<dbReference type="GeneID" id="41973187"/>
<dbReference type="AlphaFoldDB" id="A0A507B402"/>
<sequence length="560" mass="62401">MDGQAWASTGWDNSSPARQSPTVQQDLIRDGTDKFKLMVLGEASGGAAAPGTNHSMAVAGQSQARTPIAPNPSASQEIKPMFSNPTSPWNLFARNSQKANASELPMPGAASSTKPGRFAGGPPRARNYEKYSMSEKSMPSAVIGSDDDNNLAQRVGKVDIRGHIAPPHILENFGGKWIKATWGNDDDDDHEELLASESFLNPFVLSWQETIPRNICVDLADPEPNSPHWTRDIDTTTGKFIDQIHQPPTMVGEESLSAQEMQHRFTWTSTSLGRLEYKRYKKGLRRFNAVPEDYGMVPLSEEPYRPRPKPYTTKIPCLVRPANIEDMASALEIYNHEVSTGTQAWDVDVLQVEDFNRIFNGCKEGQLPFIVAVASSDAAPAPPSGQQALDKIVAFGFLSTYDLGLSRSMYGTGRYSVKANVYVHSEYRRKRVGSAVLDRLLRYSLHTYDPQHHYMYQGPKDDPVYMPATSAQSRLYYRVYVELLFRGAQDPQREWYGKLLGQFGFTCKADGLDYAHRTTDAPGVQGEALDKVIYQYDYTDDRGVLKSRQPLRRPGLNVSS</sequence>
<dbReference type="OrthoDB" id="2129362at2759"/>
<reference evidence="2 3" key="1">
    <citation type="submission" date="2019-06" db="EMBL/GenBank/DDBJ databases">
        <title>Draft genome sequence of the filamentous fungus Phialemoniopsis curvata isolated from diesel fuel.</title>
        <authorList>
            <person name="Varaljay V.A."/>
            <person name="Lyon W.J."/>
            <person name="Crouch A.L."/>
            <person name="Drake C.E."/>
            <person name="Hollomon J.M."/>
            <person name="Nadeau L.J."/>
            <person name="Nunn H.S."/>
            <person name="Stevenson B.S."/>
            <person name="Bojanowski C.L."/>
            <person name="Crookes-Goodson W.J."/>
        </authorList>
    </citation>
    <scope>NUCLEOTIDE SEQUENCE [LARGE SCALE GENOMIC DNA]</scope>
    <source>
        <strain evidence="2 3">D216</strain>
    </source>
</reference>
<dbReference type="InterPro" id="IPR016181">
    <property type="entry name" value="Acyl_CoA_acyltransferase"/>
</dbReference>
<feature type="region of interest" description="Disordered" evidence="1">
    <location>
        <begin position="1"/>
        <end position="25"/>
    </location>
</feature>
<dbReference type="CDD" id="cd04301">
    <property type="entry name" value="NAT_SF"/>
    <property type="match status" value="1"/>
</dbReference>
<gene>
    <name evidence="2" type="ORF">E0L32_005740</name>
</gene>
<evidence type="ECO:0008006" key="4">
    <source>
        <dbReference type="Google" id="ProtNLM"/>
    </source>
</evidence>
<feature type="region of interest" description="Disordered" evidence="1">
    <location>
        <begin position="100"/>
        <end position="123"/>
    </location>
</feature>
<accession>A0A507B402</accession>
<evidence type="ECO:0000256" key="1">
    <source>
        <dbReference type="SAM" id="MobiDB-lite"/>
    </source>
</evidence>
<dbReference type="InParanoid" id="A0A507B402"/>